<evidence type="ECO:0000259" key="1">
    <source>
        <dbReference type="Pfam" id="PF03992"/>
    </source>
</evidence>
<reference evidence="2 3" key="1">
    <citation type="submission" date="2012-06" db="EMBL/GenBank/DDBJ databases">
        <title>Draft Genome Sequence of Lactobacillus pasteurii CRBIP 24.76T.</title>
        <authorList>
            <person name="Cousin S."/>
            <person name="Bouchier C."/>
            <person name="Loux V."/>
            <person name="Ma L."/>
            <person name="Creno S."/>
            <person name="Bizet C."/>
            <person name="Clermont D."/>
        </authorList>
    </citation>
    <scope>NUCLEOTIDE SEQUENCE [LARGE SCALE GENOMIC DNA]</scope>
    <source>
        <strain evidence="3">CRBIP 24.76T</strain>
    </source>
</reference>
<dbReference type="Gene3D" id="3.30.70.100">
    <property type="match status" value="1"/>
</dbReference>
<dbReference type="SUPFAM" id="SSF54909">
    <property type="entry name" value="Dimeric alpha+beta barrel"/>
    <property type="match status" value="1"/>
</dbReference>
<accession>I7LAM0</accession>
<name>I7LAM0_9LACO</name>
<protein>
    <recommendedName>
        <fullName evidence="1">ABM domain-containing protein</fullName>
    </recommendedName>
</protein>
<dbReference type="AlphaFoldDB" id="I7LAM0"/>
<evidence type="ECO:0000313" key="2">
    <source>
        <dbReference type="EMBL" id="CCI84821.1"/>
    </source>
</evidence>
<dbReference type="STRING" id="1423790.BN53_01710"/>
<proteinExistence type="predicted"/>
<organism evidence="2 3">
    <name type="scientific">Lactobacillus pasteurii DSM 23907 = CRBIP 24.76</name>
    <dbReference type="NCBI Taxonomy" id="1423790"/>
    <lineage>
        <taxon>Bacteria</taxon>
        <taxon>Bacillati</taxon>
        <taxon>Bacillota</taxon>
        <taxon>Bacilli</taxon>
        <taxon>Lactobacillales</taxon>
        <taxon>Lactobacillaceae</taxon>
        <taxon>Lactobacillus</taxon>
    </lineage>
</organism>
<dbReference type="OrthoDB" id="9812754at2"/>
<dbReference type="Proteomes" id="UP000009311">
    <property type="component" value="Unassembled WGS sequence"/>
</dbReference>
<dbReference type="EMBL" id="CAKD01000013">
    <property type="protein sequence ID" value="CCI84821.1"/>
    <property type="molecule type" value="Genomic_DNA"/>
</dbReference>
<sequence length="133" mass="15525">MSVSIKNEPGTLMLASQTQDPSMKYLFEIYQNQAAYQIHLNSPQFKRCQQLIDQTSQACITNEILLEKASFKMPKCCYCCGDYFADFLDQSEEFFGDFSVINQSDKKFNLKISKEKTHQRIDLLYYQTDLKLD</sequence>
<dbReference type="InterPro" id="IPR007138">
    <property type="entry name" value="ABM_dom"/>
</dbReference>
<feature type="domain" description="ABM" evidence="1">
    <location>
        <begin position="5"/>
        <end position="50"/>
    </location>
</feature>
<evidence type="ECO:0000313" key="3">
    <source>
        <dbReference type="Proteomes" id="UP000009311"/>
    </source>
</evidence>
<gene>
    <name evidence="2" type="ORF">BN53_01710</name>
</gene>
<dbReference type="InterPro" id="IPR011008">
    <property type="entry name" value="Dimeric_a/b-barrel"/>
</dbReference>
<comment type="caution">
    <text evidence="2">The sequence shown here is derived from an EMBL/GenBank/DDBJ whole genome shotgun (WGS) entry which is preliminary data.</text>
</comment>
<dbReference type="Pfam" id="PF03992">
    <property type="entry name" value="ABM"/>
    <property type="match status" value="1"/>
</dbReference>
<keyword evidence="3" id="KW-1185">Reference proteome</keyword>